<dbReference type="GO" id="GO:0046870">
    <property type="term" value="F:cadmium ion binding"/>
    <property type="evidence" value="ECO:0007669"/>
    <property type="project" value="TreeGrafter"/>
</dbReference>
<dbReference type="PROSITE" id="PS50151">
    <property type="entry name" value="UVR"/>
    <property type="match status" value="1"/>
</dbReference>
<dbReference type="EMBL" id="FMYM01000009">
    <property type="protein sequence ID" value="SDC47825.1"/>
    <property type="molecule type" value="Genomic_DNA"/>
</dbReference>
<dbReference type="Pfam" id="PF02151">
    <property type="entry name" value="UVR"/>
    <property type="match status" value="1"/>
</dbReference>
<dbReference type="SUPFAM" id="SSF46600">
    <property type="entry name" value="C-terminal UvrC-binding domain of UvrB"/>
    <property type="match status" value="1"/>
</dbReference>
<dbReference type="OrthoDB" id="9788704at2"/>
<name>A0A1G6LYM1_9BACI</name>
<sequence>MMCQECQERQATLHFKKVIQGEKTEIHLCEQCAQGKGDGLLGGDHFSVHHLFSDLFHSEGSNQAERRQFQTKTACRQCGMSYDQFRNVGRFGCARCYEAFADKLPAVFKRVQTGNERHQGKIPRRIGKSLQIEREITGLRTHLASLVAREEFEEAARVRDEIKQLTLQMEQAREEESS</sequence>
<evidence type="ECO:0000313" key="3">
    <source>
        <dbReference type="EMBL" id="SDC47825.1"/>
    </source>
</evidence>
<gene>
    <name evidence="3" type="ORF">SAMN05421737_10931</name>
</gene>
<dbReference type="PANTHER" id="PTHR38430">
    <property type="entry name" value="PROTEIN-ARGININE KINASE ACTIVATOR PROTEIN"/>
    <property type="match status" value="1"/>
</dbReference>
<dbReference type="InterPro" id="IPR036876">
    <property type="entry name" value="UVR_dom_sf"/>
</dbReference>
<keyword evidence="3" id="KW-0418">Kinase</keyword>
<reference evidence="4" key="1">
    <citation type="submission" date="2016-09" db="EMBL/GenBank/DDBJ databases">
        <authorList>
            <person name="Varghese N."/>
            <person name="Submissions S."/>
        </authorList>
    </citation>
    <scope>NUCLEOTIDE SEQUENCE [LARGE SCALE GENOMIC DNA]</scope>
    <source>
        <strain evidence="4">25nlg</strain>
    </source>
</reference>
<dbReference type="Proteomes" id="UP000242662">
    <property type="component" value="Unassembled WGS sequence"/>
</dbReference>
<evidence type="ECO:0000259" key="2">
    <source>
        <dbReference type="PROSITE" id="PS50151"/>
    </source>
</evidence>
<keyword evidence="3" id="KW-0808">Transferase</keyword>
<dbReference type="STRING" id="1464122.SAMN05421737_10931"/>
<dbReference type="GO" id="GO:0016301">
    <property type="term" value="F:kinase activity"/>
    <property type="evidence" value="ECO:0007669"/>
    <property type="project" value="UniProtKB-KW"/>
</dbReference>
<dbReference type="InterPro" id="IPR025542">
    <property type="entry name" value="YacH"/>
</dbReference>
<organism evidence="3 4">
    <name type="scientific">Shouchella lonarensis</name>
    <dbReference type="NCBI Taxonomy" id="1464122"/>
    <lineage>
        <taxon>Bacteria</taxon>
        <taxon>Bacillati</taxon>
        <taxon>Bacillota</taxon>
        <taxon>Bacilli</taxon>
        <taxon>Bacillales</taxon>
        <taxon>Bacillaceae</taxon>
        <taxon>Shouchella</taxon>
    </lineage>
</organism>
<proteinExistence type="predicted"/>
<dbReference type="GO" id="GO:1990170">
    <property type="term" value="P:stress response to cadmium ion"/>
    <property type="evidence" value="ECO:0007669"/>
    <property type="project" value="TreeGrafter"/>
</dbReference>
<dbReference type="GO" id="GO:1990169">
    <property type="term" value="P:stress response to copper ion"/>
    <property type="evidence" value="ECO:0007669"/>
    <property type="project" value="TreeGrafter"/>
</dbReference>
<feature type="domain" description="UVR" evidence="2">
    <location>
        <begin position="133"/>
        <end position="168"/>
    </location>
</feature>
<dbReference type="InterPro" id="IPR001943">
    <property type="entry name" value="UVR_dom"/>
</dbReference>
<evidence type="ECO:0000256" key="1">
    <source>
        <dbReference type="SAM" id="Coils"/>
    </source>
</evidence>
<dbReference type="RefSeq" id="WP_090776205.1">
    <property type="nucleotide sequence ID" value="NZ_FMYM01000009.1"/>
</dbReference>
<feature type="coiled-coil region" evidence="1">
    <location>
        <begin position="148"/>
        <end position="175"/>
    </location>
</feature>
<dbReference type="PIRSF" id="PIRSF015034">
    <property type="entry name" value="YacH"/>
    <property type="match status" value="1"/>
</dbReference>
<keyword evidence="4" id="KW-1185">Reference proteome</keyword>
<dbReference type="AlphaFoldDB" id="A0A1G6LYM1"/>
<accession>A0A1G6LYM1</accession>
<dbReference type="Gene3D" id="4.10.860.10">
    <property type="entry name" value="UVR domain"/>
    <property type="match status" value="1"/>
</dbReference>
<keyword evidence="1" id="KW-0175">Coiled coil</keyword>
<dbReference type="PANTHER" id="PTHR38430:SF1">
    <property type="entry name" value="PROTEIN-ARGININE KINASE ACTIVATOR PROTEIN"/>
    <property type="match status" value="1"/>
</dbReference>
<dbReference type="GO" id="GO:0050897">
    <property type="term" value="F:cobalt ion binding"/>
    <property type="evidence" value="ECO:0007669"/>
    <property type="project" value="TreeGrafter"/>
</dbReference>
<protein>
    <submittedName>
        <fullName evidence="3">Protein arginine kinase activator</fullName>
    </submittedName>
</protein>
<dbReference type="GO" id="GO:0008270">
    <property type="term" value="F:zinc ion binding"/>
    <property type="evidence" value="ECO:0007669"/>
    <property type="project" value="TreeGrafter"/>
</dbReference>
<dbReference type="GO" id="GO:0005507">
    <property type="term" value="F:copper ion binding"/>
    <property type="evidence" value="ECO:0007669"/>
    <property type="project" value="TreeGrafter"/>
</dbReference>
<evidence type="ECO:0000313" key="4">
    <source>
        <dbReference type="Proteomes" id="UP000242662"/>
    </source>
</evidence>